<comment type="caution">
    <text evidence="2">The sequence shown here is derived from an EMBL/GenBank/DDBJ whole genome shotgun (WGS) entry which is preliminary data.</text>
</comment>
<dbReference type="AlphaFoldDB" id="A0A4Z2GFW9"/>
<accession>A0A4Z2GFW9</accession>
<evidence type="ECO:0000256" key="1">
    <source>
        <dbReference type="SAM" id="MobiDB-lite"/>
    </source>
</evidence>
<evidence type="ECO:0000313" key="2">
    <source>
        <dbReference type="EMBL" id="TNN51793.1"/>
    </source>
</evidence>
<feature type="region of interest" description="Disordered" evidence="1">
    <location>
        <begin position="58"/>
        <end position="81"/>
    </location>
</feature>
<reference evidence="2 3" key="1">
    <citation type="submission" date="2019-03" db="EMBL/GenBank/DDBJ databases">
        <title>First draft genome of Liparis tanakae, snailfish: a comprehensive survey of snailfish specific genes.</title>
        <authorList>
            <person name="Kim W."/>
            <person name="Song I."/>
            <person name="Jeong J.-H."/>
            <person name="Kim D."/>
            <person name="Kim S."/>
            <person name="Ryu S."/>
            <person name="Song J.Y."/>
            <person name="Lee S.K."/>
        </authorList>
    </citation>
    <scope>NUCLEOTIDE SEQUENCE [LARGE SCALE GENOMIC DNA]</scope>
    <source>
        <tissue evidence="2">Muscle</tissue>
    </source>
</reference>
<feature type="region of interest" description="Disordered" evidence="1">
    <location>
        <begin position="1"/>
        <end position="20"/>
    </location>
</feature>
<evidence type="ECO:0000313" key="3">
    <source>
        <dbReference type="Proteomes" id="UP000314294"/>
    </source>
</evidence>
<gene>
    <name evidence="2" type="ORF">EYF80_038021</name>
</gene>
<keyword evidence="3" id="KW-1185">Reference proteome</keyword>
<proteinExistence type="predicted"/>
<organism evidence="2 3">
    <name type="scientific">Liparis tanakae</name>
    <name type="common">Tanaka's snailfish</name>
    <dbReference type="NCBI Taxonomy" id="230148"/>
    <lineage>
        <taxon>Eukaryota</taxon>
        <taxon>Metazoa</taxon>
        <taxon>Chordata</taxon>
        <taxon>Craniata</taxon>
        <taxon>Vertebrata</taxon>
        <taxon>Euteleostomi</taxon>
        <taxon>Actinopterygii</taxon>
        <taxon>Neopterygii</taxon>
        <taxon>Teleostei</taxon>
        <taxon>Neoteleostei</taxon>
        <taxon>Acanthomorphata</taxon>
        <taxon>Eupercaria</taxon>
        <taxon>Perciformes</taxon>
        <taxon>Cottioidei</taxon>
        <taxon>Cottales</taxon>
        <taxon>Liparidae</taxon>
        <taxon>Liparis</taxon>
    </lineage>
</organism>
<protein>
    <submittedName>
        <fullName evidence="2">Uncharacterized protein</fullName>
    </submittedName>
</protein>
<sequence length="81" mass="8821">MDGFTLHKPSPSLRGSPEGEICNGPVIKTTKMSLFSPFPSHALWTLQKVCMAFSLSESPPSPPWVSASQTPLGHQMKPEEI</sequence>
<dbReference type="Proteomes" id="UP000314294">
    <property type="component" value="Unassembled WGS sequence"/>
</dbReference>
<name>A0A4Z2GFW9_9TELE</name>
<dbReference type="EMBL" id="SRLO01000570">
    <property type="protein sequence ID" value="TNN51793.1"/>
    <property type="molecule type" value="Genomic_DNA"/>
</dbReference>